<feature type="domain" description="Rieske" evidence="7">
    <location>
        <begin position="6"/>
        <end position="102"/>
    </location>
</feature>
<evidence type="ECO:0000259" key="7">
    <source>
        <dbReference type="PROSITE" id="PS51296"/>
    </source>
</evidence>
<dbReference type="PROSITE" id="PS51296">
    <property type="entry name" value="RIESKE"/>
    <property type="match status" value="1"/>
</dbReference>
<dbReference type="InterPro" id="IPR036922">
    <property type="entry name" value="Rieske_2Fe-2S_sf"/>
</dbReference>
<keyword evidence="4" id="KW-0408">Iron</keyword>
<keyword evidence="9" id="KW-1185">Reference proteome</keyword>
<dbReference type="Proteomes" id="UP001596379">
    <property type="component" value="Unassembled WGS sequence"/>
</dbReference>
<evidence type="ECO:0000256" key="1">
    <source>
        <dbReference type="ARBA" id="ARBA00022714"/>
    </source>
</evidence>
<evidence type="ECO:0000256" key="5">
    <source>
        <dbReference type="ARBA" id="ARBA00023014"/>
    </source>
</evidence>
<dbReference type="Pfam" id="PF00355">
    <property type="entry name" value="Rieske"/>
    <property type="match status" value="1"/>
</dbReference>
<gene>
    <name evidence="8" type="primary">nirD</name>
    <name evidence="8" type="ORF">ACFQO0_04235</name>
</gene>
<reference evidence="9" key="1">
    <citation type="journal article" date="2019" name="Int. J. Syst. Evol. Microbiol.">
        <title>The Global Catalogue of Microorganisms (GCM) 10K type strain sequencing project: providing services to taxonomists for standard genome sequencing and annotation.</title>
        <authorList>
            <consortium name="The Broad Institute Genomics Platform"/>
            <consortium name="The Broad Institute Genome Sequencing Center for Infectious Disease"/>
            <person name="Wu L."/>
            <person name="Ma J."/>
        </authorList>
    </citation>
    <scope>NUCLEOTIDE SEQUENCE [LARGE SCALE GENOMIC DNA]</scope>
    <source>
        <strain evidence="9">CCUG 36956</strain>
    </source>
</reference>
<evidence type="ECO:0000256" key="3">
    <source>
        <dbReference type="ARBA" id="ARBA00023002"/>
    </source>
</evidence>
<dbReference type="Gene3D" id="2.102.10.10">
    <property type="entry name" value="Rieske [2Fe-2S] iron-sulphur domain"/>
    <property type="match status" value="1"/>
</dbReference>
<name>A0ABW2J3A4_9BURK</name>
<evidence type="ECO:0000256" key="6">
    <source>
        <dbReference type="ARBA" id="ARBA00023063"/>
    </source>
</evidence>
<dbReference type="InterPro" id="IPR017941">
    <property type="entry name" value="Rieske_2Fe-2S"/>
</dbReference>
<evidence type="ECO:0000256" key="2">
    <source>
        <dbReference type="ARBA" id="ARBA00022723"/>
    </source>
</evidence>
<keyword evidence="1" id="KW-0001">2Fe-2S</keyword>
<organism evidence="8 9">
    <name type="scientific">Herminiimonas aquatilis</name>
    <dbReference type="NCBI Taxonomy" id="345342"/>
    <lineage>
        <taxon>Bacteria</taxon>
        <taxon>Pseudomonadati</taxon>
        <taxon>Pseudomonadota</taxon>
        <taxon>Betaproteobacteria</taxon>
        <taxon>Burkholderiales</taxon>
        <taxon>Oxalobacteraceae</taxon>
        <taxon>Herminiimonas</taxon>
    </lineage>
</organism>
<accession>A0ABW2J3A4</accession>
<dbReference type="CDD" id="cd03530">
    <property type="entry name" value="Rieske_NirD_small_Bacillus"/>
    <property type="match status" value="1"/>
</dbReference>
<dbReference type="PANTHER" id="PTHR21496:SF23">
    <property type="entry name" value="3-PHENYLPROPIONATE_CINNAMIC ACID DIOXYGENASE FERREDOXIN SUBUNIT"/>
    <property type="match status" value="1"/>
</dbReference>
<dbReference type="InterPro" id="IPR012748">
    <property type="entry name" value="Rieske-like_NirD"/>
</dbReference>
<protein>
    <submittedName>
        <fullName evidence="8">Nitrite reductase small subunit NirD</fullName>
    </submittedName>
</protein>
<keyword evidence="2" id="KW-0479">Metal-binding</keyword>
<evidence type="ECO:0000313" key="8">
    <source>
        <dbReference type="EMBL" id="MFC7297639.1"/>
    </source>
</evidence>
<proteinExistence type="predicted"/>
<dbReference type="EMBL" id="JBHTCC010000001">
    <property type="protein sequence ID" value="MFC7297639.1"/>
    <property type="molecule type" value="Genomic_DNA"/>
</dbReference>
<keyword evidence="6" id="KW-0534">Nitrate assimilation</keyword>
<dbReference type="RefSeq" id="WP_382232781.1">
    <property type="nucleotide sequence ID" value="NZ_JBHTCC010000001.1"/>
</dbReference>
<evidence type="ECO:0000256" key="4">
    <source>
        <dbReference type="ARBA" id="ARBA00023004"/>
    </source>
</evidence>
<dbReference type="NCBIfam" id="TIGR02378">
    <property type="entry name" value="nirD_assim_sml"/>
    <property type="match status" value="1"/>
</dbReference>
<sequence length="117" mass="12524">MSNQWKVICKVTDIPVLGSRVVNRADKPNVAIFRNSEDKVFALLDRCPHKGGPLSQGIVFGERVACPLHNWSIGLDNGCAAAPDEGCTRTFSVKVESGDVYLDVVELNAPVSEAAAA</sequence>
<evidence type="ECO:0000313" key="9">
    <source>
        <dbReference type="Proteomes" id="UP001596379"/>
    </source>
</evidence>
<dbReference type="SUPFAM" id="SSF50022">
    <property type="entry name" value="ISP domain"/>
    <property type="match status" value="1"/>
</dbReference>
<dbReference type="PANTHER" id="PTHR21496">
    <property type="entry name" value="FERREDOXIN-RELATED"/>
    <property type="match status" value="1"/>
</dbReference>
<keyword evidence="5" id="KW-0411">Iron-sulfur</keyword>
<comment type="caution">
    <text evidence="8">The sequence shown here is derived from an EMBL/GenBank/DDBJ whole genome shotgun (WGS) entry which is preliminary data.</text>
</comment>
<keyword evidence="3" id="KW-0560">Oxidoreductase</keyword>